<keyword evidence="3" id="KW-1185">Reference proteome</keyword>
<protein>
    <submittedName>
        <fullName evidence="2">Uncharacterized protein</fullName>
    </submittedName>
</protein>
<accession>A0A8H6I266</accession>
<organism evidence="2 3">
    <name type="scientific">Ephemerocybe angulata</name>
    <dbReference type="NCBI Taxonomy" id="980116"/>
    <lineage>
        <taxon>Eukaryota</taxon>
        <taxon>Fungi</taxon>
        <taxon>Dikarya</taxon>
        <taxon>Basidiomycota</taxon>
        <taxon>Agaricomycotina</taxon>
        <taxon>Agaricomycetes</taxon>
        <taxon>Agaricomycetidae</taxon>
        <taxon>Agaricales</taxon>
        <taxon>Agaricineae</taxon>
        <taxon>Psathyrellaceae</taxon>
        <taxon>Ephemerocybe</taxon>
    </lineage>
</organism>
<reference evidence="2 3" key="1">
    <citation type="submission" date="2020-07" db="EMBL/GenBank/DDBJ databases">
        <title>Comparative genomics of pyrophilous fungi reveals a link between fire events and developmental genes.</title>
        <authorList>
            <consortium name="DOE Joint Genome Institute"/>
            <person name="Steindorff A.S."/>
            <person name="Carver A."/>
            <person name="Calhoun S."/>
            <person name="Stillman K."/>
            <person name="Liu H."/>
            <person name="Lipzen A."/>
            <person name="Pangilinan J."/>
            <person name="Labutti K."/>
            <person name="Bruns T.D."/>
            <person name="Grigoriev I.V."/>
        </authorList>
    </citation>
    <scope>NUCLEOTIDE SEQUENCE [LARGE SCALE GENOMIC DNA]</scope>
    <source>
        <strain evidence="2 3">CBS 144469</strain>
    </source>
</reference>
<feature type="region of interest" description="Disordered" evidence="1">
    <location>
        <begin position="232"/>
        <end position="262"/>
    </location>
</feature>
<name>A0A8H6I266_9AGAR</name>
<dbReference type="AlphaFoldDB" id="A0A8H6I266"/>
<gene>
    <name evidence="2" type="ORF">DFP72DRAFT_1066446</name>
</gene>
<evidence type="ECO:0000313" key="2">
    <source>
        <dbReference type="EMBL" id="KAF6756547.1"/>
    </source>
</evidence>
<feature type="compositionally biased region" description="Polar residues" evidence="1">
    <location>
        <begin position="250"/>
        <end position="262"/>
    </location>
</feature>
<evidence type="ECO:0000256" key="1">
    <source>
        <dbReference type="SAM" id="MobiDB-lite"/>
    </source>
</evidence>
<sequence>MVEPHLACAAGWHTRAPADAGAPEDGERTTKERDISLRGCAVSKLEHSAGRGTRAADVTLVSGWYIFRFRGVPDVDSPPLPLLPFDLKTLKALRVYVSSRKLIEDLTINLGANEDTPTRPYGALRVLQSDLPRIETQGEDTRELGNILPASEHPGIAVRDMIQSGLWSSPLDTDSSHLLCCHNGLAQKNVAARRATVLNLQLTETTALATLGYEPTSEAIWRSIWSSNIVPKKNEPSASTARSKKHPITSLHSAPSPASQPSGTWRMACFVSAPYPAFSRSPLDPDERLQTIVLSESVWLLWVVRCKWVLDNEADPALYPTPPKITNHWWKLINSKLNFDILATDTKHYNTKAIVAGLIEDT</sequence>
<dbReference type="OrthoDB" id="3253907at2759"/>
<comment type="caution">
    <text evidence="2">The sequence shown here is derived from an EMBL/GenBank/DDBJ whole genome shotgun (WGS) entry which is preliminary data.</text>
</comment>
<evidence type="ECO:0000313" key="3">
    <source>
        <dbReference type="Proteomes" id="UP000521943"/>
    </source>
</evidence>
<dbReference type="Proteomes" id="UP000521943">
    <property type="component" value="Unassembled WGS sequence"/>
</dbReference>
<proteinExistence type="predicted"/>
<dbReference type="EMBL" id="JACGCI010000025">
    <property type="protein sequence ID" value="KAF6756547.1"/>
    <property type="molecule type" value="Genomic_DNA"/>
</dbReference>